<evidence type="ECO:0000313" key="4">
    <source>
        <dbReference type="Proteomes" id="UP000004358"/>
    </source>
</evidence>
<feature type="domain" description="3-keto-alpha-glucoside-1,2-lyase/3-keto-2-hydroxy-glucal hydratase" evidence="2">
    <location>
        <begin position="150"/>
        <end position="326"/>
    </location>
</feature>
<comment type="caution">
    <text evidence="3">The sequence shown here is derived from an EMBL/GenBank/DDBJ whole genome shotgun (WGS) entry which is preliminary data.</text>
</comment>
<dbReference type="GO" id="GO:0016787">
    <property type="term" value="F:hydrolase activity"/>
    <property type="evidence" value="ECO:0007669"/>
    <property type="project" value="InterPro"/>
</dbReference>
<dbReference type="Gene3D" id="2.60.120.560">
    <property type="entry name" value="Exo-inulinase, domain 1"/>
    <property type="match status" value="1"/>
</dbReference>
<reference evidence="3 4" key="1">
    <citation type="submission" date="2006-02" db="EMBL/GenBank/DDBJ databases">
        <authorList>
            <person name="Amann R."/>
            <person name="Ferriera S."/>
            <person name="Johnson J."/>
            <person name="Kravitz S."/>
            <person name="Halpern A."/>
            <person name="Remington K."/>
            <person name="Beeson K."/>
            <person name="Tran B."/>
            <person name="Rogers Y.-H."/>
            <person name="Friedman R."/>
            <person name="Venter J.C."/>
        </authorList>
    </citation>
    <scope>NUCLEOTIDE SEQUENCE [LARGE SCALE GENOMIC DNA]</scope>
    <source>
        <strain evidence="3 4">DSM 3645</strain>
    </source>
</reference>
<dbReference type="RefSeq" id="WP_002652009.1">
    <property type="nucleotide sequence ID" value="NZ_CH672376.1"/>
</dbReference>
<proteinExistence type="predicted"/>
<evidence type="ECO:0000313" key="3">
    <source>
        <dbReference type="EMBL" id="EAQ81002.1"/>
    </source>
</evidence>
<dbReference type="AlphaFoldDB" id="A3ZQR2"/>
<dbReference type="HOGENOM" id="CLU_051166_0_0_0"/>
<feature type="signal peptide" evidence="1">
    <location>
        <begin position="1"/>
        <end position="24"/>
    </location>
</feature>
<dbReference type="OrthoDB" id="176168at2"/>
<dbReference type="Proteomes" id="UP000004358">
    <property type="component" value="Unassembled WGS sequence"/>
</dbReference>
<dbReference type="PANTHER" id="PTHR33546:SF1">
    <property type="entry name" value="LARGE, MULTIFUNCTIONAL SECRETED PROTEIN"/>
    <property type="match status" value="1"/>
</dbReference>
<feature type="chain" id="PRO_5002664807" evidence="1">
    <location>
        <begin position="25"/>
        <end position="329"/>
    </location>
</feature>
<sequence>MKLNLTRIALAGLISLATVGYATAADDTPTYTNPKEAGEAYPIQGEYVGTVTMDGQDVPLGVQVIALGEGKFRGVGYPGGLPGDGWSRGMETHSAEGKLEDGVVTMEGDHAKITIANGVISVFSTAGDKIGSLKKTVRKSPTLGAKPPTGATVLFDGASADAFENGKIVQDGFLLADCYTKEKLGDHTLHIEFMTPFKPDARGQARGNSGVYMQGRYELQVLDSFGLEGENNECGGIYQISKPKVNMCFPPLTWQTYDIDFTAAKYNEAGEKTTNARVTIKQNGVVIHDDLELPKHTPGREQEANSPAALYLQGHGNPVVYKNIWVLKK</sequence>
<dbReference type="EMBL" id="AANZ01000006">
    <property type="protein sequence ID" value="EAQ81002.1"/>
    <property type="molecule type" value="Genomic_DNA"/>
</dbReference>
<name>A3ZQR2_9BACT</name>
<keyword evidence="1" id="KW-0732">Signal</keyword>
<dbReference type="eggNOG" id="COG2010">
    <property type="taxonomic scope" value="Bacteria"/>
</dbReference>
<gene>
    <name evidence="3" type="ORF">DSM3645_20562</name>
</gene>
<dbReference type="PANTHER" id="PTHR33546">
    <property type="entry name" value="LARGE, MULTIFUNCTIONAL SECRETED PROTEIN-RELATED"/>
    <property type="match status" value="1"/>
</dbReference>
<evidence type="ECO:0000259" key="2">
    <source>
        <dbReference type="Pfam" id="PF06439"/>
    </source>
</evidence>
<dbReference type="Pfam" id="PF06439">
    <property type="entry name" value="3keto-disac_hyd"/>
    <property type="match status" value="1"/>
</dbReference>
<dbReference type="InterPro" id="IPR010496">
    <property type="entry name" value="AL/BT2_dom"/>
</dbReference>
<evidence type="ECO:0000256" key="1">
    <source>
        <dbReference type="SAM" id="SignalP"/>
    </source>
</evidence>
<dbReference type="STRING" id="314230.DSM3645_20562"/>
<organism evidence="3 4">
    <name type="scientific">Blastopirellula marina DSM 3645</name>
    <dbReference type="NCBI Taxonomy" id="314230"/>
    <lineage>
        <taxon>Bacteria</taxon>
        <taxon>Pseudomonadati</taxon>
        <taxon>Planctomycetota</taxon>
        <taxon>Planctomycetia</taxon>
        <taxon>Pirellulales</taxon>
        <taxon>Pirellulaceae</taxon>
        <taxon>Blastopirellula</taxon>
    </lineage>
</organism>
<protein>
    <submittedName>
        <fullName evidence="3">Putative large multi-functional protein</fullName>
    </submittedName>
</protein>
<accession>A3ZQR2</accession>